<accession>A0ABQ9KTQ8</accession>
<reference evidence="2" key="1">
    <citation type="journal article" date="2023" name="Plant Biotechnol. J.">
        <title>Chromosome-level wild Hevea brasiliensis genome provides new tools for genomic-assisted breeding and valuable loci to elevate rubber yield.</title>
        <authorList>
            <person name="Cheng H."/>
            <person name="Song X."/>
            <person name="Hu Y."/>
            <person name="Wu T."/>
            <person name="Yang Q."/>
            <person name="An Z."/>
            <person name="Feng S."/>
            <person name="Deng Z."/>
            <person name="Wu W."/>
            <person name="Zeng X."/>
            <person name="Tu M."/>
            <person name="Wang X."/>
            <person name="Huang H."/>
        </authorList>
    </citation>
    <scope>NUCLEOTIDE SEQUENCE</scope>
    <source>
        <strain evidence="2">MT/VB/25A 57/8</strain>
    </source>
</reference>
<sequence length="119" mass="13512">MASYLPSSSSASIIKPSPKQAFYFVLKVRAQSYRHEGKASGMVDANMRVLRLRIEEIRRKQRVEKWCRCKYGWNYEAGYNFKLFELAGIVGGTFGITCLIGTVLLSLVSLLVHLNYISN</sequence>
<keyword evidence="1" id="KW-0812">Transmembrane</keyword>
<dbReference type="EMBL" id="JARPOI010000016">
    <property type="protein sequence ID" value="KAJ9147299.1"/>
    <property type="molecule type" value="Genomic_DNA"/>
</dbReference>
<evidence type="ECO:0000256" key="1">
    <source>
        <dbReference type="SAM" id="Phobius"/>
    </source>
</evidence>
<organism evidence="2 3">
    <name type="scientific">Hevea brasiliensis</name>
    <name type="common">Para rubber tree</name>
    <name type="synonym">Siphonia brasiliensis</name>
    <dbReference type="NCBI Taxonomy" id="3981"/>
    <lineage>
        <taxon>Eukaryota</taxon>
        <taxon>Viridiplantae</taxon>
        <taxon>Streptophyta</taxon>
        <taxon>Embryophyta</taxon>
        <taxon>Tracheophyta</taxon>
        <taxon>Spermatophyta</taxon>
        <taxon>Magnoliopsida</taxon>
        <taxon>eudicotyledons</taxon>
        <taxon>Gunneridae</taxon>
        <taxon>Pentapetalae</taxon>
        <taxon>rosids</taxon>
        <taxon>fabids</taxon>
        <taxon>Malpighiales</taxon>
        <taxon>Euphorbiaceae</taxon>
        <taxon>Crotonoideae</taxon>
        <taxon>Micrandreae</taxon>
        <taxon>Hevea</taxon>
    </lineage>
</organism>
<dbReference type="PANTHER" id="PTHR38225:SF4">
    <property type="entry name" value="PROTEIN, PUTATIVE-RELATED"/>
    <property type="match status" value="1"/>
</dbReference>
<comment type="caution">
    <text evidence="2">The sequence shown here is derived from an EMBL/GenBank/DDBJ whole genome shotgun (WGS) entry which is preliminary data.</text>
</comment>
<keyword evidence="3" id="KW-1185">Reference proteome</keyword>
<keyword evidence="1" id="KW-0472">Membrane</keyword>
<feature type="transmembrane region" description="Helical" evidence="1">
    <location>
        <begin position="86"/>
        <end position="112"/>
    </location>
</feature>
<evidence type="ECO:0000313" key="2">
    <source>
        <dbReference type="EMBL" id="KAJ9147299.1"/>
    </source>
</evidence>
<dbReference type="PANTHER" id="PTHR38225">
    <property type="entry name" value="PROTEIN, PUTATIVE-RELATED"/>
    <property type="match status" value="1"/>
</dbReference>
<name>A0ABQ9KTQ8_HEVBR</name>
<evidence type="ECO:0000313" key="3">
    <source>
        <dbReference type="Proteomes" id="UP001174677"/>
    </source>
</evidence>
<dbReference type="Proteomes" id="UP001174677">
    <property type="component" value="Chromosome 16"/>
</dbReference>
<proteinExistence type="predicted"/>
<gene>
    <name evidence="2" type="ORF">P3X46_029476</name>
</gene>
<protein>
    <submittedName>
        <fullName evidence="2">Uncharacterized protein</fullName>
    </submittedName>
</protein>
<keyword evidence="1" id="KW-1133">Transmembrane helix</keyword>